<dbReference type="CDD" id="cd05379">
    <property type="entry name" value="CAP_bacterial"/>
    <property type="match status" value="1"/>
</dbReference>
<proteinExistence type="predicted"/>
<dbReference type="AlphaFoldDB" id="A0AA44IFK1"/>
<sequence length="186" mass="20253">ARPTPTPARTTPAPPDRRTGAGTRERPSGGPVARRDGTDPHRDGTDPHRARTDRTGGTAADHARRVVDLVNAERAEAGCPALRVDARLQRAARGHADDMASRDYYAHDTPEGRSAGDRIEAADYRGSTWAENIHRGPEDPDTAVRDWMKSPGHRANILNCAFRDIGVGVTLRPNGPWWVQDFGAAR</sequence>
<name>A0AA44IFK1_STRE0</name>
<reference evidence="3 4" key="1">
    <citation type="submission" date="2020-04" db="EMBL/GenBank/DDBJ databases">
        <title>MicrobeNet Type strains.</title>
        <authorList>
            <person name="Nicholson A.C."/>
        </authorList>
    </citation>
    <scope>NUCLEOTIDE SEQUENCE [LARGE SCALE GENOMIC DNA]</scope>
    <source>
        <strain evidence="3 4">DSM 40738</strain>
    </source>
</reference>
<feature type="domain" description="SCP" evidence="2">
    <location>
        <begin position="67"/>
        <end position="182"/>
    </location>
</feature>
<gene>
    <name evidence="3" type="ORF">HGA06_22475</name>
</gene>
<dbReference type="RefSeq" id="WP_168440944.1">
    <property type="nucleotide sequence ID" value="NZ_JAAXOU010000529.1"/>
</dbReference>
<dbReference type="PANTHER" id="PTHR31157:SF1">
    <property type="entry name" value="SCP DOMAIN-CONTAINING PROTEIN"/>
    <property type="match status" value="1"/>
</dbReference>
<dbReference type="Proteomes" id="UP000570003">
    <property type="component" value="Unassembled WGS sequence"/>
</dbReference>
<comment type="caution">
    <text evidence="3">The sequence shown here is derived from an EMBL/GenBank/DDBJ whole genome shotgun (WGS) entry which is preliminary data.</text>
</comment>
<dbReference type="InterPro" id="IPR014044">
    <property type="entry name" value="CAP_dom"/>
</dbReference>
<dbReference type="EMBL" id="JAAXOU010000529">
    <property type="protein sequence ID" value="NKY16762.1"/>
    <property type="molecule type" value="Genomic_DNA"/>
</dbReference>
<dbReference type="PANTHER" id="PTHR31157">
    <property type="entry name" value="SCP DOMAIN-CONTAINING PROTEIN"/>
    <property type="match status" value="1"/>
</dbReference>
<dbReference type="Gene3D" id="3.40.33.10">
    <property type="entry name" value="CAP"/>
    <property type="match status" value="1"/>
</dbReference>
<evidence type="ECO:0000313" key="3">
    <source>
        <dbReference type="EMBL" id="NKY16762.1"/>
    </source>
</evidence>
<organism evidence="3 4">
    <name type="scientific">Streptomyces somaliensis (strain ATCC 33201 / DSM 40738 / JCM 12659 / KCTC 9044 / NCTC 11332 / NRRL B-12077 / IP 733)</name>
    <dbReference type="NCBI Taxonomy" id="1134445"/>
    <lineage>
        <taxon>Bacteria</taxon>
        <taxon>Bacillati</taxon>
        <taxon>Actinomycetota</taxon>
        <taxon>Actinomycetes</taxon>
        <taxon>Kitasatosporales</taxon>
        <taxon>Streptomycetaceae</taxon>
        <taxon>Streptomyces</taxon>
    </lineage>
</organism>
<evidence type="ECO:0000259" key="2">
    <source>
        <dbReference type="Pfam" id="PF00188"/>
    </source>
</evidence>
<feature type="compositionally biased region" description="Basic and acidic residues" evidence="1">
    <location>
        <begin position="15"/>
        <end position="54"/>
    </location>
</feature>
<dbReference type="SUPFAM" id="SSF55797">
    <property type="entry name" value="PR-1-like"/>
    <property type="match status" value="1"/>
</dbReference>
<dbReference type="Pfam" id="PF00188">
    <property type="entry name" value="CAP"/>
    <property type="match status" value="1"/>
</dbReference>
<feature type="region of interest" description="Disordered" evidence="1">
    <location>
        <begin position="1"/>
        <end position="62"/>
    </location>
</feature>
<protein>
    <submittedName>
        <fullName evidence="3">CAP domain-containing protein</fullName>
    </submittedName>
</protein>
<accession>A0AA44IFK1</accession>
<keyword evidence="4" id="KW-1185">Reference proteome</keyword>
<dbReference type="InterPro" id="IPR035940">
    <property type="entry name" value="CAP_sf"/>
</dbReference>
<evidence type="ECO:0000256" key="1">
    <source>
        <dbReference type="SAM" id="MobiDB-lite"/>
    </source>
</evidence>
<evidence type="ECO:0000313" key="4">
    <source>
        <dbReference type="Proteomes" id="UP000570003"/>
    </source>
</evidence>
<feature type="non-terminal residue" evidence="3">
    <location>
        <position position="1"/>
    </location>
</feature>